<name>A0A9D1JUX8_9FIRM</name>
<evidence type="ECO:0008006" key="4">
    <source>
        <dbReference type="Google" id="ProtNLM"/>
    </source>
</evidence>
<organism evidence="2 3">
    <name type="scientific">Candidatus Avoscillospira avistercoris</name>
    <dbReference type="NCBI Taxonomy" id="2840707"/>
    <lineage>
        <taxon>Bacteria</taxon>
        <taxon>Bacillati</taxon>
        <taxon>Bacillota</taxon>
        <taxon>Clostridia</taxon>
        <taxon>Eubacteriales</taxon>
        <taxon>Oscillospiraceae</taxon>
        <taxon>Oscillospiraceae incertae sedis</taxon>
        <taxon>Candidatus Avoscillospira</taxon>
    </lineage>
</organism>
<evidence type="ECO:0000313" key="3">
    <source>
        <dbReference type="Proteomes" id="UP000886741"/>
    </source>
</evidence>
<protein>
    <recommendedName>
        <fullName evidence="4">Holin</fullName>
    </recommendedName>
</protein>
<keyword evidence="1" id="KW-0812">Transmembrane</keyword>
<dbReference type="EMBL" id="DVJJ01000155">
    <property type="protein sequence ID" value="HIS65709.1"/>
    <property type="molecule type" value="Genomic_DNA"/>
</dbReference>
<feature type="transmembrane region" description="Helical" evidence="1">
    <location>
        <begin position="6"/>
        <end position="31"/>
    </location>
</feature>
<proteinExistence type="predicted"/>
<evidence type="ECO:0000313" key="2">
    <source>
        <dbReference type="EMBL" id="HIS65709.1"/>
    </source>
</evidence>
<sequence>MNENMQQIVSACVPVLCLLITAGGGYLVALVRKRTAQIAKELDNATAAKYMNMAADAVAQAVTYTAQTFTDALKAEGKFTKERQIEAFNKAKDKTLEILGETAVKALGEIYGDFDAWVDTKIEQVCREIKTPEADKTAATTAAATAASVATTIATTAVQQIAAEAVPATAAAEVQDTKTE</sequence>
<keyword evidence="1" id="KW-0472">Membrane</keyword>
<evidence type="ECO:0000256" key="1">
    <source>
        <dbReference type="SAM" id="Phobius"/>
    </source>
</evidence>
<dbReference type="Proteomes" id="UP000886741">
    <property type="component" value="Unassembled WGS sequence"/>
</dbReference>
<gene>
    <name evidence="2" type="ORF">IAA83_10150</name>
</gene>
<comment type="caution">
    <text evidence="2">The sequence shown here is derived from an EMBL/GenBank/DDBJ whole genome shotgun (WGS) entry which is preliminary data.</text>
</comment>
<accession>A0A9D1JUX8</accession>
<keyword evidence="1" id="KW-1133">Transmembrane helix</keyword>
<reference evidence="2" key="1">
    <citation type="submission" date="2020-10" db="EMBL/GenBank/DDBJ databases">
        <authorList>
            <person name="Gilroy R."/>
        </authorList>
    </citation>
    <scope>NUCLEOTIDE SEQUENCE</scope>
    <source>
        <strain evidence="2">ChiBcec16-1751</strain>
    </source>
</reference>
<dbReference type="AlphaFoldDB" id="A0A9D1JUX8"/>
<reference evidence="2" key="2">
    <citation type="journal article" date="2021" name="PeerJ">
        <title>Extensive microbial diversity within the chicken gut microbiome revealed by metagenomics and culture.</title>
        <authorList>
            <person name="Gilroy R."/>
            <person name="Ravi A."/>
            <person name="Getino M."/>
            <person name="Pursley I."/>
            <person name="Horton D.L."/>
            <person name="Alikhan N.F."/>
            <person name="Baker D."/>
            <person name="Gharbi K."/>
            <person name="Hall N."/>
            <person name="Watson M."/>
            <person name="Adriaenssens E.M."/>
            <person name="Foster-Nyarko E."/>
            <person name="Jarju S."/>
            <person name="Secka A."/>
            <person name="Antonio M."/>
            <person name="Oren A."/>
            <person name="Chaudhuri R.R."/>
            <person name="La Ragione R."/>
            <person name="Hildebrand F."/>
            <person name="Pallen M.J."/>
        </authorList>
    </citation>
    <scope>NUCLEOTIDE SEQUENCE</scope>
    <source>
        <strain evidence="2">ChiBcec16-1751</strain>
    </source>
</reference>